<evidence type="ECO:0000259" key="3">
    <source>
        <dbReference type="PROSITE" id="PS51464"/>
    </source>
</evidence>
<evidence type="ECO:0000256" key="1">
    <source>
        <dbReference type="ARBA" id="ARBA00001947"/>
    </source>
</evidence>
<comment type="cofactor">
    <cofactor evidence="1">
        <name>Zn(2+)</name>
        <dbReference type="ChEBI" id="CHEBI:29105"/>
    </cofactor>
</comment>
<dbReference type="eggNOG" id="COG0449">
    <property type="taxonomic scope" value="Bacteria"/>
</dbReference>
<feature type="domain" description="SIS" evidence="3">
    <location>
        <begin position="25"/>
        <end position="168"/>
    </location>
</feature>
<dbReference type="STRING" id="67267.GCA_000716675_02589"/>
<organism evidence="4 5">
    <name type="scientific">Streptomyces alboflavus</name>
    <dbReference type="NCBI Taxonomy" id="67267"/>
    <lineage>
        <taxon>Bacteria</taxon>
        <taxon>Bacillati</taxon>
        <taxon>Actinomycetota</taxon>
        <taxon>Actinomycetes</taxon>
        <taxon>Kitasatosporales</taxon>
        <taxon>Streptomycetaceae</taxon>
        <taxon>Streptomyces</taxon>
    </lineage>
</organism>
<dbReference type="InterPro" id="IPR050246">
    <property type="entry name" value="Class_II_FBP_aldolase"/>
</dbReference>
<dbReference type="GO" id="GO:0005975">
    <property type="term" value="P:carbohydrate metabolic process"/>
    <property type="evidence" value="ECO:0007669"/>
    <property type="project" value="InterPro"/>
</dbReference>
<dbReference type="SUPFAM" id="SSF53697">
    <property type="entry name" value="SIS domain"/>
    <property type="match status" value="1"/>
</dbReference>
<dbReference type="GO" id="GO:0097367">
    <property type="term" value="F:carbohydrate derivative binding"/>
    <property type="evidence" value="ECO:0007669"/>
    <property type="project" value="InterPro"/>
</dbReference>
<accession>A0A1Z1W442</accession>
<dbReference type="InterPro" id="IPR000771">
    <property type="entry name" value="FBA_II"/>
</dbReference>
<dbReference type="PROSITE" id="PS51464">
    <property type="entry name" value="SIS"/>
    <property type="match status" value="1"/>
</dbReference>
<dbReference type="Gene3D" id="3.40.50.10490">
    <property type="entry name" value="Glucose-6-phosphate isomerase like protein, domain 1"/>
    <property type="match status" value="3"/>
</dbReference>
<dbReference type="InterPro" id="IPR013785">
    <property type="entry name" value="Aldolase_TIM"/>
</dbReference>
<keyword evidence="4" id="KW-0413">Isomerase</keyword>
<evidence type="ECO:0000313" key="4">
    <source>
        <dbReference type="EMBL" id="ARX81159.1"/>
    </source>
</evidence>
<protein>
    <submittedName>
        <fullName evidence="4">Sugar isomerase</fullName>
    </submittedName>
</protein>
<proteinExistence type="predicted"/>
<dbReference type="InterPro" id="IPR035466">
    <property type="entry name" value="GlmS/AgaS_SIS"/>
</dbReference>
<dbReference type="Pfam" id="PF01116">
    <property type="entry name" value="F_bP_aldolase"/>
    <property type="match status" value="1"/>
</dbReference>
<keyword evidence="5" id="KW-1185">Reference proteome</keyword>
<dbReference type="InterPro" id="IPR001347">
    <property type="entry name" value="SIS_dom"/>
</dbReference>
<name>A0A1Z1W442_9ACTN</name>
<dbReference type="GO" id="GO:0016853">
    <property type="term" value="F:isomerase activity"/>
    <property type="evidence" value="ECO:0007669"/>
    <property type="project" value="UniProtKB-KW"/>
</dbReference>
<dbReference type="Gene3D" id="3.20.20.70">
    <property type="entry name" value="Aldolase class I"/>
    <property type="match status" value="1"/>
</dbReference>
<evidence type="ECO:0000313" key="5">
    <source>
        <dbReference type="Proteomes" id="UP000195880"/>
    </source>
</evidence>
<dbReference type="CDD" id="cd05009">
    <property type="entry name" value="SIS_GlmS_GlmD_2"/>
    <property type="match status" value="1"/>
</dbReference>
<evidence type="ECO:0000256" key="2">
    <source>
        <dbReference type="ARBA" id="ARBA00022737"/>
    </source>
</evidence>
<dbReference type="InterPro" id="IPR046348">
    <property type="entry name" value="SIS_dom_sf"/>
</dbReference>
<dbReference type="AlphaFoldDB" id="A0A1Z1W442"/>
<dbReference type="EMBL" id="CP021748">
    <property type="protein sequence ID" value="ARX81159.1"/>
    <property type="molecule type" value="Genomic_DNA"/>
</dbReference>
<sequence>MSHAENELTTQPECWIRAADLAVRHKDALASPGERVAVVGCGTSFFMAQAVAALREGAGLGETDAFAASEFPAARSYDRVIALTRSGTTTEVLDLLARLRGSVRTTAITADPETPVLRAADDLVVLDFADEQSVVQTRFATTALTLLRAHLGLHTEQAVADARTALAEPLPAGLVECSQFTFLGKGWTNGLAQEAALKMREASLSWTEAYPAMEYRHGPISISTDTTATWMFGEAPTGLAAEVRATGALWIEGALDPLAELVRAQRLAVAVAAHRNLDPDRPRHLRRSIVLDTPDRDGGDLMPLAQTGALVAEAATKRRAVAAFNIITLEHAEAVVAGAEAATSPVVLQISENAVSYRYGRILPLARAALALAEAATVPVALHLDHVTQDALLRQAADAGFSSVMYDASQLPYHQNLTATRAAADWAHSQGLWVEAELGQVGGKGGKPPLDAHAPGARTGPEEACQFTAETGVDALAVAIGSSHAMTSRTAVLDHALLARLDEALRVPLVLHGSSGVPDDELARAVSGGIAKVNIGTALNVAMTNAIRAYLADHPKAVDTRSYLTVGRQAMTTTVTRLIGVLNAES</sequence>
<gene>
    <name evidence="4" type="ORF">SMD44_00557</name>
</gene>
<keyword evidence="2" id="KW-0677">Repeat</keyword>
<dbReference type="CDD" id="cd05008">
    <property type="entry name" value="SIS_GlmS_GlmD_1"/>
    <property type="match status" value="1"/>
</dbReference>
<dbReference type="KEGG" id="salf:SMD44_00557"/>
<dbReference type="PANTHER" id="PTHR30304:SF0">
    <property type="entry name" value="D-TAGATOSE-1,6-BISPHOSPHATE ALDOLASE SUBUNIT GATY-RELATED"/>
    <property type="match status" value="1"/>
</dbReference>
<dbReference type="InterPro" id="IPR035490">
    <property type="entry name" value="GlmS/FrlB_SIS"/>
</dbReference>
<dbReference type="GO" id="GO:0008270">
    <property type="term" value="F:zinc ion binding"/>
    <property type="evidence" value="ECO:0007669"/>
    <property type="project" value="InterPro"/>
</dbReference>
<dbReference type="SUPFAM" id="SSF51569">
    <property type="entry name" value="Aldolase"/>
    <property type="match status" value="1"/>
</dbReference>
<dbReference type="GO" id="GO:1901135">
    <property type="term" value="P:carbohydrate derivative metabolic process"/>
    <property type="evidence" value="ECO:0007669"/>
    <property type="project" value="InterPro"/>
</dbReference>
<dbReference type="CDD" id="cd00947">
    <property type="entry name" value="TBP_aldolase_IIB"/>
    <property type="match status" value="1"/>
</dbReference>
<dbReference type="GO" id="GO:0016832">
    <property type="term" value="F:aldehyde-lyase activity"/>
    <property type="evidence" value="ECO:0007669"/>
    <property type="project" value="InterPro"/>
</dbReference>
<dbReference type="PANTHER" id="PTHR30304">
    <property type="entry name" value="D-TAGATOSE-1,6-BISPHOSPHATE ALDOLASE"/>
    <property type="match status" value="1"/>
</dbReference>
<dbReference type="Proteomes" id="UP000195880">
    <property type="component" value="Chromosome"/>
</dbReference>
<dbReference type="NCBIfam" id="TIGR00167">
    <property type="entry name" value="cbbA"/>
    <property type="match status" value="1"/>
</dbReference>
<reference evidence="4 5" key="1">
    <citation type="submission" date="2017-05" db="EMBL/GenBank/DDBJ databases">
        <title>Streptomyces alboflavus Genome sequencing and assembly.</title>
        <authorList>
            <person name="Wang Y."/>
            <person name="Du B."/>
            <person name="Ding Y."/>
            <person name="Liu H."/>
            <person name="Hou Q."/>
            <person name="Liu K."/>
            <person name="Wang C."/>
            <person name="Yao L."/>
        </authorList>
    </citation>
    <scope>NUCLEOTIDE SEQUENCE [LARGE SCALE GENOMIC DNA]</scope>
    <source>
        <strain evidence="4 5">MDJK44</strain>
    </source>
</reference>